<evidence type="ECO:0000256" key="1">
    <source>
        <dbReference type="ARBA" id="ARBA00005032"/>
    </source>
</evidence>
<protein>
    <recommendedName>
        <fullName evidence="4">NEDD8-activating enzyme E1 regulatory subunit</fullName>
    </recommendedName>
</protein>
<comment type="pathway">
    <text evidence="1 4">Protein modification; protein neddylation.</text>
</comment>
<feature type="region of interest" description="Disordered" evidence="5">
    <location>
        <begin position="1"/>
        <end position="23"/>
    </location>
</feature>
<dbReference type="AlphaFoldDB" id="M2RCM2"/>
<keyword evidence="3 4" id="KW-0833">Ubl conjugation pathway</keyword>
<evidence type="ECO:0000259" key="6">
    <source>
        <dbReference type="Pfam" id="PF00899"/>
    </source>
</evidence>
<dbReference type="InterPro" id="IPR045886">
    <property type="entry name" value="ThiF/MoeB/HesA"/>
</dbReference>
<name>M2RCM2_CERS8</name>
<dbReference type="InterPro" id="IPR030667">
    <property type="entry name" value="APP-BP1"/>
</dbReference>
<dbReference type="HOGENOM" id="CLU_019618_2_1_1"/>
<evidence type="ECO:0000256" key="4">
    <source>
        <dbReference type="PIRNR" id="PIRNR039099"/>
    </source>
</evidence>
<dbReference type="PANTHER" id="PTHR10953:SF29">
    <property type="entry name" value="NEDD8-ACTIVATING ENZYME E1 REGULATORY SUBUNIT"/>
    <property type="match status" value="1"/>
</dbReference>
<evidence type="ECO:0000313" key="7">
    <source>
        <dbReference type="EMBL" id="EMD36162.1"/>
    </source>
</evidence>
<dbReference type="Gene3D" id="3.40.50.720">
    <property type="entry name" value="NAD(P)-binding Rossmann-like Domain"/>
    <property type="match status" value="2"/>
</dbReference>
<comment type="function">
    <text evidence="4">Regulatory subunit of the dimeric UBA3-ULA1 E1 enzyme.</text>
</comment>
<evidence type="ECO:0000313" key="8">
    <source>
        <dbReference type="Proteomes" id="UP000016930"/>
    </source>
</evidence>
<organism evidence="7 8">
    <name type="scientific">Ceriporiopsis subvermispora (strain B)</name>
    <name type="common">White-rot fungus</name>
    <name type="synonym">Gelatoporia subvermispora</name>
    <dbReference type="NCBI Taxonomy" id="914234"/>
    <lineage>
        <taxon>Eukaryota</taxon>
        <taxon>Fungi</taxon>
        <taxon>Dikarya</taxon>
        <taxon>Basidiomycota</taxon>
        <taxon>Agaricomycotina</taxon>
        <taxon>Agaricomycetes</taxon>
        <taxon>Polyporales</taxon>
        <taxon>Gelatoporiaceae</taxon>
        <taxon>Gelatoporia</taxon>
    </lineage>
</organism>
<dbReference type="GO" id="GO:0019781">
    <property type="term" value="F:NEDD8 activating enzyme activity"/>
    <property type="evidence" value="ECO:0007669"/>
    <property type="project" value="UniProtKB-UniRule"/>
</dbReference>
<evidence type="ECO:0000256" key="5">
    <source>
        <dbReference type="SAM" id="MobiDB-lite"/>
    </source>
</evidence>
<dbReference type="GO" id="GO:0045116">
    <property type="term" value="P:protein neddylation"/>
    <property type="evidence" value="ECO:0007669"/>
    <property type="project" value="UniProtKB-UniRule"/>
</dbReference>
<dbReference type="Proteomes" id="UP000016930">
    <property type="component" value="Unassembled WGS sequence"/>
</dbReference>
<keyword evidence="8" id="KW-1185">Reference proteome</keyword>
<sequence length="536" mass="58551">MSTTGESQNIEQATSAITDAPDNKTRRYDRQLRLWAASGQSALESSRTLVLSSSATATSILKNLVLPGIGHFTLLDPAITTTADAGNNFFINAQESIGKPRAAEALPLLRELNDSVDGEAVLKDVKELLGTEDGRETIRSFSLIIAHNLNKDVLDELAELLWADLTNPPLIVVRSAGFLADFFIQFHEHCVSQPHTDGTPSLRITRPFPELLRWARELDFDSVDPTTHAHIPFVVILVRAVDDWRAKHDDKLPSTSAEKNEFKAQLRAMKHKPDEENFDEAEAQAWRVWSEPTVPGEITSLFTLPPLSASGPTPNQSFHALLRTLNAFVGSPGGPGCLPLSAALPDMRTDTESYVKLQNLYRDRSLHEKEHFKGILSEIFPDIAAEVNEDELDAFLKNAHQLRLLRGRRWGEWAKDKSAIAEALQIFPRDAGTHVALTALSTLLSQAPDGSAVTADALRAEVQTLVGEGVELPEEVDTAIGELARAPTAELPNTAAFLGGMVAQEAIKMITKQYVPVNGYCVVDLIDSTTGIVGTP</sequence>
<dbReference type="STRING" id="914234.M2RCM2"/>
<feature type="domain" description="THIF-type NAD/FAD binding fold" evidence="6">
    <location>
        <begin position="28"/>
        <end position="145"/>
    </location>
</feature>
<dbReference type="EMBL" id="KB445798">
    <property type="protein sequence ID" value="EMD36162.1"/>
    <property type="molecule type" value="Genomic_DNA"/>
</dbReference>
<dbReference type="OrthoDB" id="1708823at2759"/>
<evidence type="ECO:0000256" key="2">
    <source>
        <dbReference type="ARBA" id="ARBA00006868"/>
    </source>
</evidence>
<dbReference type="InterPro" id="IPR035985">
    <property type="entry name" value="Ubiquitin-activating_enz"/>
</dbReference>
<dbReference type="GO" id="GO:0005737">
    <property type="term" value="C:cytoplasm"/>
    <property type="evidence" value="ECO:0007669"/>
    <property type="project" value="TreeGrafter"/>
</dbReference>
<evidence type="ECO:0000256" key="3">
    <source>
        <dbReference type="ARBA" id="ARBA00022786"/>
    </source>
</evidence>
<dbReference type="SUPFAM" id="SSF69572">
    <property type="entry name" value="Activating enzymes of the ubiquitin-like proteins"/>
    <property type="match status" value="1"/>
</dbReference>
<comment type="similarity">
    <text evidence="2 4">Belongs to the ubiquitin-activating E1 family. ULA1 subfamily.</text>
</comment>
<feature type="compositionally biased region" description="Polar residues" evidence="5">
    <location>
        <begin position="1"/>
        <end position="17"/>
    </location>
</feature>
<gene>
    <name evidence="7" type="ORF">CERSUDRAFT_84251</name>
</gene>
<dbReference type="Pfam" id="PF00899">
    <property type="entry name" value="ThiF"/>
    <property type="match status" value="1"/>
</dbReference>
<dbReference type="InterPro" id="IPR000594">
    <property type="entry name" value="ThiF_NAD_FAD-bd"/>
</dbReference>
<dbReference type="PANTHER" id="PTHR10953">
    <property type="entry name" value="UBIQUITIN-ACTIVATING ENZYME E1"/>
    <property type="match status" value="1"/>
</dbReference>
<accession>M2RCM2</accession>
<proteinExistence type="inferred from homology"/>
<dbReference type="UniPathway" id="UPA00885"/>
<reference evidence="7 8" key="1">
    <citation type="journal article" date="2012" name="Proc. Natl. Acad. Sci. U.S.A.">
        <title>Comparative genomics of Ceriporiopsis subvermispora and Phanerochaete chrysosporium provide insight into selective ligninolysis.</title>
        <authorList>
            <person name="Fernandez-Fueyo E."/>
            <person name="Ruiz-Duenas F.J."/>
            <person name="Ferreira P."/>
            <person name="Floudas D."/>
            <person name="Hibbett D.S."/>
            <person name="Canessa P."/>
            <person name="Larrondo L.F."/>
            <person name="James T.Y."/>
            <person name="Seelenfreund D."/>
            <person name="Lobos S."/>
            <person name="Polanco R."/>
            <person name="Tello M."/>
            <person name="Honda Y."/>
            <person name="Watanabe T."/>
            <person name="Watanabe T."/>
            <person name="Ryu J.S."/>
            <person name="Kubicek C.P."/>
            <person name="Schmoll M."/>
            <person name="Gaskell J."/>
            <person name="Hammel K.E."/>
            <person name="St John F.J."/>
            <person name="Vanden Wymelenberg A."/>
            <person name="Sabat G."/>
            <person name="Splinter BonDurant S."/>
            <person name="Syed K."/>
            <person name="Yadav J.S."/>
            <person name="Doddapaneni H."/>
            <person name="Subramanian V."/>
            <person name="Lavin J.L."/>
            <person name="Oguiza J.A."/>
            <person name="Perez G."/>
            <person name="Pisabarro A.G."/>
            <person name="Ramirez L."/>
            <person name="Santoyo F."/>
            <person name="Master E."/>
            <person name="Coutinho P.M."/>
            <person name="Henrissat B."/>
            <person name="Lombard V."/>
            <person name="Magnuson J.K."/>
            <person name="Kuees U."/>
            <person name="Hori C."/>
            <person name="Igarashi K."/>
            <person name="Samejima M."/>
            <person name="Held B.W."/>
            <person name="Barry K.W."/>
            <person name="LaButti K.M."/>
            <person name="Lapidus A."/>
            <person name="Lindquist E.A."/>
            <person name="Lucas S.M."/>
            <person name="Riley R."/>
            <person name="Salamov A.A."/>
            <person name="Hoffmeister D."/>
            <person name="Schwenk D."/>
            <person name="Hadar Y."/>
            <person name="Yarden O."/>
            <person name="de Vries R.P."/>
            <person name="Wiebenga A."/>
            <person name="Stenlid J."/>
            <person name="Eastwood D."/>
            <person name="Grigoriev I.V."/>
            <person name="Berka R.M."/>
            <person name="Blanchette R.A."/>
            <person name="Kersten P."/>
            <person name="Martinez A.T."/>
            <person name="Vicuna R."/>
            <person name="Cullen D."/>
        </authorList>
    </citation>
    <scope>NUCLEOTIDE SEQUENCE [LARGE SCALE GENOMIC DNA]</scope>
    <source>
        <strain evidence="7 8">B</strain>
    </source>
</reference>
<dbReference type="PIRSF" id="PIRSF039099">
    <property type="entry name" value="APP-BP1"/>
    <property type="match status" value="1"/>
</dbReference>